<feature type="domain" description="Aspartate/glutamate/uridylate kinase" evidence="11">
    <location>
        <begin position="1"/>
        <end position="286"/>
    </location>
</feature>
<evidence type="ECO:0000313" key="13">
    <source>
        <dbReference type="EMBL" id="HGY55798.1"/>
    </source>
</evidence>
<dbReference type="GO" id="GO:0009088">
    <property type="term" value="P:threonine biosynthetic process"/>
    <property type="evidence" value="ECO:0007669"/>
    <property type="project" value="UniProtKB-UniPathway"/>
</dbReference>
<dbReference type="InterPro" id="IPR036393">
    <property type="entry name" value="AceGlu_kinase-like_sf"/>
</dbReference>
<comment type="catalytic activity">
    <reaction evidence="7 9">
        <text>L-aspartate + ATP = 4-phospho-L-aspartate + ADP</text>
        <dbReference type="Rhea" id="RHEA:23776"/>
        <dbReference type="ChEBI" id="CHEBI:29991"/>
        <dbReference type="ChEBI" id="CHEBI:30616"/>
        <dbReference type="ChEBI" id="CHEBI:57535"/>
        <dbReference type="ChEBI" id="CHEBI:456216"/>
        <dbReference type="EC" id="2.7.2.4"/>
    </reaction>
</comment>
<dbReference type="SUPFAM" id="SSF55021">
    <property type="entry name" value="ACT-like"/>
    <property type="match status" value="2"/>
</dbReference>
<reference evidence="13" key="1">
    <citation type="journal article" date="2020" name="mSystems">
        <title>Genome- and Community-Level Interaction Insights into Carbon Utilization and Element Cycling Functions of Hydrothermarchaeota in Hydrothermal Sediment.</title>
        <authorList>
            <person name="Zhou Z."/>
            <person name="Liu Y."/>
            <person name="Xu W."/>
            <person name="Pan J."/>
            <person name="Luo Z.H."/>
            <person name="Li M."/>
        </authorList>
    </citation>
    <scope>NUCLEOTIDE SEQUENCE [LARGE SCALE GENOMIC DNA]</scope>
    <source>
        <strain evidence="13">HyVt-577</strain>
    </source>
</reference>
<dbReference type="Pfam" id="PF22468">
    <property type="entry name" value="ACT_9"/>
    <property type="match status" value="1"/>
</dbReference>
<evidence type="ECO:0000256" key="10">
    <source>
        <dbReference type="RuleBase" id="RU004249"/>
    </source>
</evidence>
<keyword evidence="6 8" id="KW-0067">ATP-binding</keyword>
<comment type="similarity">
    <text evidence="2 9">Belongs to the aspartokinase family.</text>
</comment>
<dbReference type="EMBL" id="DRQG01000084">
    <property type="protein sequence ID" value="HGY55798.1"/>
    <property type="molecule type" value="Genomic_DNA"/>
</dbReference>
<dbReference type="UniPathway" id="UPA00034">
    <property type="reaction ID" value="UER00015"/>
</dbReference>
<proteinExistence type="inferred from homology"/>
<dbReference type="CDD" id="cd04243">
    <property type="entry name" value="AAK_AK-HSDH-like"/>
    <property type="match status" value="1"/>
</dbReference>
<organism evidence="13">
    <name type="scientific">Caldithrix abyssi</name>
    <dbReference type="NCBI Taxonomy" id="187145"/>
    <lineage>
        <taxon>Bacteria</taxon>
        <taxon>Pseudomonadati</taxon>
        <taxon>Calditrichota</taxon>
        <taxon>Calditrichia</taxon>
        <taxon>Calditrichales</taxon>
        <taxon>Calditrichaceae</taxon>
        <taxon>Caldithrix</taxon>
    </lineage>
</organism>
<dbReference type="Proteomes" id="UP000885779">
    <property type="component" value="Unassembled WGS sequence"/>
</dbReference>
<dbReference type="UniPathway" id="UPA00050">
    <property type="reaction ID" value="UER00461"/>
</dbReference>
<dbReference type="InterPro" id="IPR018042">
    <property type="entry name" value="Aspartate_kinase_CS"/>
</dbReference>
<evidence type="ECO:0000256" key="8">
    <source>
        <dbReference type="PIRSR" id="PIRSR000726-1"/>
    </source>
</evidence>
<protein>
    <recommendedName>
        <fullName evidence="9">Aspartokinase</fullName>
        <ecNumber evidence="9">2.7.2.4</ecNumber>
    </recommendedName>
</protein>
<dbReference type="EC" id="2.7.2.4" evidence="9"/>
<dbReference type="GO" id="GO:0009089">
    <property type="term" value="P:lysine biosynthetic process via diaminopimelate"/>
    <property type="evidence" value="ECO:0007669"/>
    <property type="project" value="UniProtKB-UniPathway"/>
</dbReference>
<comment type="caution">
    <text evidence="13">The sequence shown here is derived from an EMBL/GenBank/DDBJ whole genome shotgun (WGS) entry which is preliminary data.</text>
</comment>
<evidence type="ECO:0000256" key="6">
    <source>
        <dbReference type="ARBA" id="ARBA00022840"/>
    </source>
</evidence>
<dbReference type="PANTHER" id="PTHR21499">
    <property type="entry name" value="ASPARTATE KINASE"/>
    <property type="match status" value="1"/>
</dbReference>
<dbReference type="Gene3D" id="3.30.70.260">
    <property type="match status" value="2"/>
</dbReference>
<dbReference type="NCBIfam" id="TIGR00657">
    <property type="entry name" value="asp_kinases"/>
    <property type="match status" value="1"/>
</dbReference>
<dbReference type="InterPro" id="IPR045865">
    <property type="entry name" value="ACT-like_dom_sf"/>
</dbReference>
<keyword evidence="3 9" id="KW-0808">Transferase</keyword>
<gene>
    <name evidence="13" type="ORF">ENK44_08860</name>
</gene>
<name>A0A7V4U1B6_CALAY</name>
<dbReference type="SUPFAM" id="SSF53633">
    <property type="entry name" value="Carbamate kinase-like"/>
    <property type="match status" value="1"/>
</dbReference>
<feature type="binding site" evidence="8">
    <location>
        <begin position="5"/>
        <end position="8"/>
    </location>
    <ligand>
        <name>ATP</name>
        <dbReference type="ChEBI" id="CHEBI:30616"/>
    </ligand>
</feature>
<dbReference type="AlphaFoldDB" id="A0A7V4U1B6"/>
<dbReference type="PIRSF" id="PIRSF000726">
    <property type="entry name" value="Asp_kin"/>
    <property type="match status" value="1"/>
</dbReference>
<comment type="pathway">
    <text evidence="10">Amino-acid biosynthesis; L-threonine biosynthesis; L-threonine from L-aspartate: step 1/5.</text>
</comment>
<dbReference type="InterPro" id="IPR001048">
    <property type="entry name" value="Asp/Glu/Uridylate_kinase"/>
</dbReference>
<evidence type="ECO:0000256" key="4">
    <source>
        <dbReference type="ARBA" id="ARBA00022741"/>
    </source>
</evidence>
<evidence type="ECO:0000256" key="9">
    <source>
        <dbReference type="RuleBase" id="RU003448"/>
    </source>
</evidence>
<comment type="pathway">
    <text evidence="1 10">Amino-acid biosynthesis; L-lysine biosynthesis via DAP pathway; (S)-tetrahydrodipicolinate from L-aspartate: step 1/4.</text>
</comment>
<dbReference type="GO" id="GO:0005829">
    <property type="term" value="C:cytosol"/>
    <property type="evidence" value="ECO:0007669"/>
    <property type="project" value="TreeGrafter"/>
</dbReference>
<evidence type="ECO:0000256" key="5">
    <source>
        <dbReference type="ARBA" id="ARBA00022777"/>
    </source>
</evidence>
<feature type="binding site" evidence="8">
    <location>
        <position position="126"/>
    </location>
    <ligand>
        <name>substrate</name>
    </ligand>
</feature>
<evidence type="ECO:0000259" key="12">
    <source>
        <dbReference type="Pfam" id="PF22468"/>
    </source>
</evidence>
<dbReference type="InterPro" id="IPR001341">
    <property type="entry name" value="Asp_kinase"/>
</dbReference>
<dbReference type="InterPro" id="IPR054352">
    <property type="entry name" value="ACT_Aspartokinase"/>
</dbReference>
<dbReference type="PROSITE" id="PS00324">
    <property type="entry name" value="ASPARTOKINASE"/>
    <property type="match status" value="1"/>
</dbReference>
<feature type="binding site" evidence="8">
    <location>
        <position position="43"/>
    </location>
    <ligand>
        <name>substrate</name>
    </ligand>
</feature>
<evidence type="ECO:0000256" key="1">
    <source>
        <dbReference type="ARBA" id="ARBA00004766"/>
    </source>
</evidence>
<comment type="pathway">
    <text evidence="10">Amino-acid biosynthesis; L-methionine biosynthesis via de novo pathway; L-homoserine from L-aspartate: step 1/3.</text>
</comment>
<dbReference type="InterPro" id="IPR042199">
    <property type="entry name" value="AsparK_Bifunc_asparK/hSer_DH"/>
</dbReference>
<accession>A0A7V4U1B6</accession>
<evidence type="ECO:0000256" key="2">
    <source>
        <dbReference type="ARBA" id="ARBA00010122"/>
    </source>
</evidence>
<dbReference type="Gene3D" id="1.20.120.1320">
    <property type="entry name" value="Aspartokinase, catalytic domain"/>
    <property type="match status" value="1"/>
</dbReference>
<dbReference type="InterPro" id="IPR005260">
    <property type="entry name" value="Asp_kin_monofn"/>
</dbReference>
<dbReference type="GO" id="GO:0004072">
    <property type="term" value="F:aspartate kinase activity"/>
    <property type="evidence" value="ECO:0007669"/>
    <property type="project" value="UniProtKB-EC"/>
</dbReference>
<keyword evidence="5 9" id="KW-0418">Kinase</keyword>
<dbReference type="UniPathway" id="UPA00051">
    <property type="reaction ID" value="UER00462"/>
</dbReference>
<evidence type="ECO:0000256" key="7">
    <source>
        <dbReference type="ARBA" id="ARBA00047872"/>
    </source>
</evidence>
<dbReference type="Gene3D" id="3.40.1160.10">
    <property type="entry name" value="Acetylglutamate kinase-like"/>
    <property type="match status" value="1"/>
</dbReference>
<evidence type="ECO:0000259" key="11">
    <source>
        <dbReference type="Pfam" id="PF00696"/>
    </source>
</evidence>
<dbReference type="GO" id="GO:0009090">
    <property type="term" value="P:homoserine biosynthetic process"/>
    <property type="evidence" value="ECO:0007669"/>
    <property type="project" value="TreeGrafter"/>
</dbReference>
<dbReference type="PANTHER" id="PTHR21499:SF59">
    <property type="entry name" value="ASPARTOKINASE"/>
    <property type="match status" value="1"/>
</dbReference>
<dbReference type="CDD" id="cd04892">
    <property type="entry name" value="ACT_AK-like_2"/>
    <property type="match status" value="1"/>
</dbReference>
<feature type="domain" description="Aspartokinase ACT" evidence="12">
    <location>
        <begin position="394"/>
        <end position="453"/>
    </location>
</feature>
<keyword evidence="10" id="KW-0028">Amino-acid biosynthesis</keyword>
<dbReference type="GO" id="GO:0005524">
    <property type="term" value="F:ATP binding"/>
    <property type="evidence" value="ECO:0007669"/>
    <property type="project" value="UniProtKB-KW"/>
</dbReference>
<keyword evidence="4 8" id="KW-0547">Nucleotide-binding</keyword>
<sequence>MIIMKFGGSSVKNTAAIQRVGKIIKQNGERKPLVVVSALGGITDQLIEALEYAEKQNSAKVEEIVNRIEKRHLNLIEALLSESENTVKLKEAIHTELEKLRILLGATEAIRAQSKRISNAVLSTGELLSSKILNAYLNTLGVTSECADARKFIVVSYHGDEVVPQQKTIKKQANAYLQRYFDQYDVTVTQGFIAVTQQGAPATLGRDGSDYTASLLGAALDCEEIQIWSDVDGILTADPSIVSEAKPLESMTFDEACELAYFGARVLHPATIQPALENGIPVRVLNSSRPQEKGTVIVAENSPSAGQRASRVKSIAYKENITLLTIESSNLLLSPRVMEQIFMSLYRMGKKVYAVSKSATKVSITIENGTDQDNLIRELSKQGRVHVEPNKVIVTVVGEDMRSSHDLSWQIIRMLDQAGISIELISQFADQISLTFIIDETDIEKTVHLLHKRLVEKEVTTEAGNVQYWQ</sequence>
<evidence type="ECO:0000256" key="3">
    <source>
        <dbReference type="ARBA" id="ARBA00022679"/>
    </source>
</evidence>
<dbReference type="Pfam" id="PF00696">
    <property type="entry name" value="AA_kinase"/>
    <property type="match status" value="1"/>
</dbReference>